<evidence type="ECO:0000256" key="1">
    <source>
        <dbReference type="SAM" id="MobiDB-lite"/>
    </source>
</evidence>
<comment type="caution">
    <text evidence="2">The sequence shown here is derived from an EMBL/GenBank/DDBJ whole genome shotgun (WGS) entry which is preliminary data.</text>
</comment>
<feature type="region of interest" description="Disordered" evidence="1">
    <location>
        <begin position="1"/>
        <end position="88"/>
    </location>
</feature>
<accession>A0A8X6PVH2</accession>
<keyword evidence="3" id="KW-1185">Reference proteome</keyword>
<organism evidence="2 3">
    <name type="scientific">Nephila pilipes</name>
    <name type="common">Giant wood spider</name>
    <name type="synonym">Nephila maculata</name>
    <dbReference type="NCBI Taxonomy" id="299642"/>
    <lineage>
        <taxon>Eukaryota</taxon>
        <taxon>Metazoa</taxon>
        <taxon>Ecdysozoa</taxon>
        <taxon>Arthropoda</taxon>
        <taxon>Chelicerata</taxon>
        <taxon>Arachnida</taxon>
        <taxon>Araneae</taxon>
        <taxon>Araneomorphae</taxon>
        <taxon>Entelegynae</taxon>
        <taxon>Araneoidea</taxon>
        <taxon>Nephilidae</taxon>
        <taxon>Nephila</taxon>
    </lineage>
</organism>
<dbReference type="Proteomes" id="UP000887013">
    <property type="component" value="Unassembled WGS sequence"/>
</dbReference>
<proteinExistence type="predicted"/>
<sequence>MIISQANASTQEQTTATRAKRDLVNRKRQAPDLPELTPSPPTTRQSALAKDAGLSRITASNNVTKPRRVDARYSPVLPPFKAGQDGRSQHKAEGLFDIFMLADCSDMFIEHVRKTQEDDAMATATAVTDGAANVDDFRRPTRFVRESNRNAGEWQNEPNRAINCRRRLTVQVARQREMPGQAVLPDGGRPRTFISYRPSFIHKRHWALHVFICFCFFRLLATAEYSNVDSCVYWKQYAEMKTVTTVL</sequence>
<evidence type="ECO:0000313" key="3">
    <source>
        <dbReference type="Proteomes" id="UP000887013"/>
    </source>
</evidence>
<evidence type="ECO:0000313" key="2">
    <source>
        <dbReference type="EMBL" id="GFT87524.1"/>
    </source>
</evidence>
<protein>
    <submittedName>
        <fullName evidence="2">Uncharacterized protein</fullName>
    </submittedName>
</protein>
<name>A0A8X6PVH2_NEPPI</name>
<feature type="compositionally biased region" description="Polar residues" evidence="1">
    <location>
        <begin position="1"/>
        <end position="17"/>
    </location>
</feature>
<dbReference type="AlphaFoldDB" id="A0A8X6PVH2"/>
<reference evidence="2" key="1">
    <citation type="submission" date="2020-08" db="EMBL/GenBank/DDBJ databases">
        <title>Multicomponent nature underlies the extraordinary mechanical properties of spider dragline silk.</title>
        <authorList>
            <person name="Kono N."/>
            <person name="Nakamura H."/>
            <person name="Mori M."/>
            <person name="Yoshida Y."/>
            <person name="Ohtoshi R."/>
            <person name="Malay A.D."/>
            <person name="Moran D.A.P."/>
            <person name="Tomita M."/>
            <person name="Numata K."/>
            <person name="Arakawa K."/>
        </authorList>
    </citation>
    <scope>NUCLEOTIDE SEQUENCE</scope>
</reference>
<gene>
    <name evidence="2" type="ORF">NPIL_435131</name>
</gene>
<dbReference type="EMBL" id="BMAW01073370">
    <property type="protein sequence ID" value="GFT87524.1"/>
    <property type="molecule type" value="Genomic_DNA"/>
</dbReference>